<feature type="compositionally biased region" description="Basic and acidic residues" evidence="3">
    <location>
        <begin position="482"/>
        <end position="493"/>
    </location>
</feature>
<accession>A0ABQ3XHV2</accession>
<reference evidence="5 6" key="1">
    <citation type="submission" date="2021-01" db="EMBL/GenBank/DDBJ databases">
        <title>Whole genome shotgun sequence of Actinoplanes couchii NBRC 106145.</title>
        <authorList>
            <person name="Komaki H."/>
            <person name="Tamura T."/>
        </authorList>
    </citation>
    <scope>NUCLEOTIDE SEQUENCE [LARGE SCALE GENOMIC DNA]</scope>
    <source>
        <strain evidence="5 6">NBRC 106145</strain>
    </source>
</reference>
<keyword evidence="6" id="KW-1185">Reference proteome</keyword>
<organism evidence="5 6">
    <name type="scientific">Actinoplanes couchii</name>
    <dbReference type="NCBI Taxonomy" id="403638"/>
    <lineage>
        <taxon>Bacteria</taxon>
        <taxon>Bacillati</taxon>
        <taxon>Actinomycetota</taxon>
        <taxon>Actinomycetes</taxon>
        <taxon>Micromonosporales</taxon>
        <taxon>Micromonosporaceae</taxon>
        <taxon>Actinoplanes</taxon>
    </lineage>
</organism>
<feature type="compositionally biased region" description="Low complexity" evidence="3">
    <location>
        <begin position="368"/>
        <end position="380"/>
    </location>
</feature>
<sequence length="719" mass="75956">MSEPFELWGQRGWASVEAVGESHFIDAIRALFGSPVKPEGDEITVPVGLLPEPTNAHDRNAVGVWAGTGQIGYLSRRDAARFAPILAELVAQGRIPHVAARVWATTDHSGVTGSVRLHLGEPHRIVPANRPPGPPHRMMPVGAAIQVTGEERHLDTLSRWLRPEGECWVYATLHEIVENTPRSERVLVEVRIDNEVVGRLTPRMSAEVLPAMRHLAAQQMVTVTQAVVKGTQIKTEVSLYAVRAHELPESWLAAPAHSPVEAPDLPSHGPKPPATHSMAPSSAGTAGPTAPSSVAPAPPMAPDQQAAPAQQLASGQPVSADQQVVPGQPVPFVQQLGSDQQVAPGQPMSVAQQMSPSQQVGPAPHVGPAQQLAPLADPAAWSGPTTQAELVRPAASPEKPEKPDTPGSPGQPVSGAPAPVTRTSVPGEASTVRLKTSRQHSGIVPGQPTSRRSSAAEKRAPENGVPEQRMSDHRASGASETRMSDHHASDASETRMSGHHAPGAPETRVPDHRVPGASEPVVESQPAAARTARSRFNPPPNWPAPPSGWQPEAGWAPDPAWGEPPPGWQLWIEDVPDLTEPGRESAAGADAPGAEPGAVAVDMERRAAVPGVELGVVAVDAQRHAVTSGVESGVVGADAQRRAVTPGVESGVVGVDAQRRAVTPDVERRAVVPSCRAWSPEPSRCMGTSGAARWTWTSEAARWMWMEPVRNSARTARWP</sequence>
<feature type="region of interest" description="Disordered" evidence="3">
    <location>
        <begin position="257"/>
        <end position="324"/>
    </location>
</feature>
<evidence type="ECO:0000313" key="6">
    <source>
        <dbReference type="Proteomes" id="UP000612282"/>
    </source>
</evidence>
<feature type="compositionally biased region" description="Low complexity" evidence="3">
    <location>
        <begin position="285"/>
        <end position="295"/>
    </location>
</feature>
<dbReference type="InterPro" id="IPR014905">
    <property type="entry name" value="HIRAN"/>
</dbReference>
<feature type="compositionally biased region" description="Low complexity" evidence="3">
    <location>
        <begin position="302"/>
        <end position="324"/>
    </location>
</feature>
<gene>
    <name evidence="5" type="ORF">Aco03nite_064730</name>
</gene>
<proteinExistence type="predicted"/>
<evidence type="ECO:0000256" key="2">
    <source>
        <dbReference type="ARBA" id="ARBA00022801"/>
    </source>
</evidence>
<feature type="compositionally biased region" description="Pro residues" evidence="3">
    <location>
        <begin position="537"/>
        <end position="548"/>
    </location>
</feature>
<dbReference type="Pfam" id="PF08797">
    <property type="entry name" value="HIRAN"/>
    <property type="match status" value="1"/>
</dbReference>
<keyword evidence="2" id="KW-0378">Hydrolase</keyword>
<dbReference type="RefSeq" id="WP_203801614.1">
    <property type="nucleotide sequence ID" value="NZ_BAAAQE010000019.1"/>
</dbReference>
<name>A0ABQ3XHV2_9ACTN</name>
<protein>
    <recommendedName>
        <fullName evidence="4">HIRAN domain-containing protein</fullName>
    </recommendedName>
</protein>
<dbReference type="EMBL" id="BOMG01000080">
    <property type="protein sequence ID" value="GID58069.1"/>
    <property type="molecule type" value="Genomic_DNA"/>
</dbReference>
<evidence type="ECO:0000256" key="1">
    <source>
        <dbReference type="ARBA" id="ARBA00022723"/>
    </source>
</evidence>
<comment type="caution">
    <text evidence="5">The sequence shown here is derived from an EMBL/GenBank/DDBJ whole genome shotgun (WGS) entry which is preliminary data.</text>
</comment>
<evidence type="ECO:0000259" key="4">
    <source>
        <dbReference type="Pfam" id="PF08797"/>
    </source>
</evidence>
<feature type="compositionally biased region" description="Polar residues" evidence="3">
    <location>
        <begin position="339"/>
        <end position="360"/>
    </location>
</feature>
<feature type="region of interest" description="Disordered" evidence="3">
    <location>
        <begin position="339"/>
        <end position="569"/>
    </location>
</feature>
<evidence type="ECO:0000256" key="3">
    <source>
        <dbReference type="SAM" id="MobiDB-lite"/>
    </source>
</evidence>
<keyword evidence="1" id="KW-0479">Metal-binding</keyword>
<evidence type="ECO:0000313" key="5">
    <source>
        <dbReference type="EMBL" id="GID58069.1"/>
    </source>
</evidence>
<dbReference type="Gene3D" id="3.30.70.2330">
    <property type="match status" value="1"/>
</dbReference>
<feature type="domain" description="HIRAN" evidence="4">
    <location>
        <begin position="44"/>
        <end position="89"/>
    </location>
</feature>
<dbReference type="Proteomes" id="UP000612282">
    <property type="component" value="Unassembled WGS sequence"/>
</dbReference>